<accession>W0P8Q4</accession>
<organism evidence="1 2">
    <name type="scientific">Advenella mimigardefordensis (strain DSM 17166 / LMG 22922 / DPN7)</name>
    <dbReference type="NCBI Taxonomy" id="1247726"/>
    <lineage>
        <taxon>Bacteria</taxon>
        <taxon>Pseudomonadati</taxon>
        <taxon>Pseudomonadota</taxon>
        <taxon>Betaproteobacteria</taxon>
        <taxon>Burkholderiales</taxon>
        <taxon>Alcaligenaceae</taxon>
    </lineage>
</organism>
<name>W0P8Q4_ADVMD</name>
<dbReference type="PANTHER" id="PTHR42905">
    <property type="entry name" value="PHOSPHOENOLPYRUVATE CARBOXYLASE"/>
    <property type="match status" value="1"/>
</dbReference>
<dbReference type="PATRIC" id="fig|1247726.3.peg.1226"/>
<dbReference type="HOGENOM" id="CLU_027389_2_1_4"/>
<dbReference type="eggNOG" id="COG2513">
    <property type="taxonomic scope" value="Bacteria"/>
</dbReference>
<keyword evidence="2" id="KW-1185">Reference proteome</keyword>
<dbReference type="KEGG" id="amim:MIM_c11170"/>
<gene>
    <name evidence="1" type="ORF">MIM_c11170</name>
</gene>
<dbReference type="Gene3D" id="3.20.20.60">
    <property type="entry name" value="Phosphoenolpyruvate-binding domains"/>
    <property type="match status" value="1"/>
</dbReference>
<dbReference type="RefSeq" id="WP_025371844.1">
    <property type="nucleotide sequence ID" value="NZ_CP003915.1"/>
</dbReference>
<dbReference type="InterPro" id="IPR015813">
    <property type="entry name" value="Pyrv/PenolPyrv_kinase-like_dom"/>
</dbReference>
<dbReference type="GO" id="GO:0003824">
    <property type="term" value="F:catalytic activity"/>
    <property type="evidence" value="ECO:0007669"/>
    <property type="project" value="InterPro"/>
</dbReference>
<reference evidence="1 2" key="1">
    <citation type="journal article" date="2014" name="Microbiology">
        <title>Unravelling the complete genome sequence of Advenella mimigardefordensis strain DPN7T and novel insights in the catabolism of the xenobiotic polythioester precursor 3,3'-dithiodipropionate.</title>
        <authorList>
            <person name="Wubbeler J.H."/>
            <person name="Hiessl S."/>
            <person name="Schuldes J."/>
            <person name="Thurmer A."/>
            <person name="Daniel R."/>
            <person name="Steinbuchel A."/>
        </authorList>
    </citation>
    <scope>NUCLEOTIDE SEQUENCE [LARGE SCALE GENOMIC DNA]</scope>
    <source>
        <strain evidence="2">DSM 17166 / LMG 22922 / DPN7</strain>
    </source>
</reference>
<sequence>MNTVRTTSQKRDAFFQLHQSGCFTIPNPWNIGTARCLEQMGFAALASTSSGHAYANGMPDGSQSLDMVLAHLSELAAAVTIPLNADFENGYADDVEQMQQNIIKCVATGVAGLSIEDAPQGGADGLYEFTVAVSRIRAARAAIDQTGERVLLTARTEGFIRGAPNLKQTTQRIAAFVEAGADCVYAPGIKTAEQISAVVKAAGGCPVNVLCGSAIGMTVAELEQLGVRRISVGGALARVAMDSFLRVAQQIALEGKFDGFGGIVSGEELDRRFAVQPDSH</sequence>
<dbReference type="InterPro" id="IPR040442">
    <property type="entry name" value="Pyrv_kinase-like_dom_sf"/>
</dbReference>
<dbReference type="STRING" id="1247726.MIM_c11170"/>
<dbReference type="Pfam" id="PF13714">
    <property type="entry name" value="PEP_mutase"/>
    <property type="match status" value="1"/>
</dbReference>
<dbReference type="AlphaFoldDB" id="W0P8Q4"/>
<dbReference type="OrthoDB" id="9785398at2"/>
<proteinExistence type="predicted"/>
<dbReference type="InterPro" id="IPR039556">
    <property type="entry name" value="ICL/PEPM"/>
</dbReference>
<dbReference type="PANTHER" id="PTHR42905:SF16">
    <property type="entry name" value="CARBOXYPHOSPHONOENOLPYRUVATE PHOSPHONOMUTASE-LIKE PROTEIN (AFU_ORTHOLOGUE AFUA_5G07230)"/>
    <property type="match status" value="1"/>
</dbReference>
<evidence type="ECO:0000313" key="1">
    <source>
        <dbReference type="EMBL" id="AHG63214.1"/>
    </source>
</evidence>
<dbReference type="EMBL" id="CP003915">
    <property type="protein sequence ID" value="AHG63214.1"/>
    <property type="molecule type" value="Genomic_DNA"/>
</dbReference>
<protein>
    <submittedName>
        <fullName evidence="1">Phosphoenolpyruvate/pyruvate domain-containing protein</fullName>
    </submittedName>
</protein>
<dbReference type="Proteomes" id="UP000019095">
    <property type="component" value="Chromosome"/>
</dbReference>
<dbReference type="SUPFAM" id="SSF51621">
    <property type="entry name" value="Phosphoenolpyruvate/pyruvate domain"/>
    <property type="match status" value="1"/>
</dbReference>
<dbReference type="Gene3D" id="6.10.250.2750">
    <property type="match status" value="1"/>
</dbReference>
<keyword evidence="1" id="KW-0670">Pyruvate</keyword>
<dbReference type="CDD" id="cd00377">
    <property type="entry name" value="ICL_PEPM"/>
    <property type="match status" value="1"/>
</dbReference>
<evidence type="ECO:0000313" key="2">
    <source>
        <dbReference type="Proteomes" id="UP000019095"/>
    </source>
</evidence>